<dbReference type="EMBL" id="CP015017">
    <property type="protein sequence ID" value="APC01756.1"/>
    <property type="molecule type" value="Genomic_DNA"/>
</dbReference>
<protein>
    <recommendedName>
        <fullName evidence="1">ABC-type transport auxiliary lipoprotein component domain-containing protein</fullName>
    </recommendedName>
</protein>
<evidence type="ECO:0000259" key="1">
    <source>
        <dbReference type="Pfam" id="PF03886"/>
    </source>
</evidence>
<proteinExistence type="predicted"/>
<dbReference type="Gene3D" id="3.40.50.10610">
    <property type="entry name" value="ABC-type transport auxiliary lipoprotein component"/>
    <property type="match status" value="1"/>
</dbReference>
<dbReference type="Pfam" id="PF03886">
    <property type="entry name" value="ABC_trans_aux"/>
    <property type="match status" value="1"/>
</dbReference>
<evidence type="ECO:0000313" key="2">
    <source>
        <dbReference type="EMBL" id="APC01756.1"/>
    </source>
</evidence>
<reference evidence="2" key="1">
    <citation type="journal article" date="2017" name="Appl. Environ. Microbiol.">
        <title>Microdiversification of a pelagic Polynucleobacter species is mainly driven by acquisition of genomic islands from a partially interspecific gene pool.</title>
        <authorList>
            <person name="Hoetzinger M."/>
            <person name="Hahn M.W."/>
            <person name="Jezberova J."/>
            <person name="Schmidt J."/>
            <person name="Koll U."/>
        </authorList>
    </citation>
    <scope>NUCLEOTIDE SEQUENCE</scope>
    <source>
        <strain evidence="2">MWH-RechtKol4</strain>
    </source>
</reference>
<name>A0AAC9ITG4_9BURK</name>
<dbReference type="RefSeq" id="WP_071539619.1">
    <property type="nucleotide sequence ID" value="NZ_CP015016.1"/>
</dbReference>
<accession>A0AAC9ITG4</accession>
<dbReference type="SUPFAM" id="SSF159594">
    <property type="entry name" value="XCC0632-like"/>
    <property type="match status" value="1"/>
</dbReference>
<dbReference type="Proteomes" id="UP000182060">
    <property type="component" value="Chromosome"/>
</dbReference>
<dbReference type="InterPro" id="IPR005586">
    <property type="entry name" value="ABC_trans_aux"/>
</dbReference>
<feature type="domain" description="ABC-type transport auxiliary lipoprotein component" evidence="1">
    <location>
        <begin position="25"/>
        <end position="197"/>
    </location>
</feature>
<dbReference type="AlphaFoldDB" id="A0AAC9ITG4"/>
<gene>
    <name evidence="2" type="ORF">AOC25_09065</name>
</gene>
<sequence>MRLIFSSLLISLLLWGCTSPKTSYYKLNAEPIPVMTSVSNKMRIMVGPVSVPARMDRPQLVTQAAGSEVEVYEYHRWAGSLKGDVGRVISSNIARNLGAPNVWNFAQSTQAQYDYQVLIDVQNLESVQDGDVVVDVLWTIKPSAPVIKNQAQSARTKCVPQEIMGRSLVREPVSGSGFDALLSAQSRAFSKVGDDIARRFSESECRSPT</sequence>
<organism evidence="2 3">
    <name type="scientific">Polynucleobacter asymbioticus</name>
    <dbReference type="NCBI Taxonomy" id="576611"/>
    <lineage>
        <taxon>Bacteria</taxon>
        <taxon>Pseudomonadati</taxon>
        <taxon>Pseudomonadota</taxon>
        <taxon>Betaproteobacteria</taxon>
        <taxon>Burkholderiales</taxon>
        <taxon>Burkholderiaceae</taxon>
        <taxon>Polynucleobacter</taxon>
    </lineage>
</organism>
<evidence type="ECO:0000313" key="3">
    <source>
        <dbReference type="Proteomes" id="UP000182060"/>
    </source>
</evidence>